<dbReference type="InterPro" id="IPR003159">
    <property type="entry name" value="Lyase_8_central_dom"/>
</dbReference>
<dbReference type="InterPro" id="IPR011013">
    <property type="entry name" value="Gal_mutarotase_sf_dom"/>
</dbReference>
<dbReference type="InterPro" id="IPR004103">
    <property type="entry name" value="Lyase_8_C"/>
</dbReference>
<dbReference type="Gene3D" id="2.70.98.10">
    <property type="match status" value="1"/>
</dbReference>
<organism evidence="12 13">
    <name type="scientific">Echinicola soli</name>
    <dbReference type="NCBI Taxonomy" id="2591634"/>
    <lineage>
        <taxon>Bacteria</taxon>
        <taxon>Pseudomonadati</taxon>
        <taxon>Bacteroidota</taxon>
        <taxon>Cytophagia</taxon>
        <taxon>Cytophagales</taxon>
        <taxon>Cyclobacteriaceae</taxon>
        <taxon>Echinicola</taxon>
    </lineage>
</organism>
<feature type="chain" id="PRO_5021921179" evidence="8">
    <location>
        <begin position="24"/>
        <end position="671"/>
    </location>
</feature>
<dbReference type="PANTHER" id="PTHR38481">
    <property type="entry name" value="HYALURONATE LYASE"/>
    <property type="match status" value="1"/>
</dbReference>
<evidence type="ECO:0000256" key="4">
    <source>
        <dbReference type="ARBA" id="ARBA00022729"/>
    </source>
</evidence>
<reference evidence="12 13" key="1">
    <citation type="submission" date="2019-06" db="EMBL/GenBank/DDBJ databases">
        <title>Echinicola alkalisoli sp. nov. isolated from saline soil.</title>
        <authorList>
            <person name="Sun J.-Q."/>
            <person name="Xu L."/>
        </authorList>
    </citation>
    <scope>NUCLEOTIDE SEQUENCE [LARGE SCALE GENOMIC DNA]</scope>
    <source>
        <strain evidence="12 13">LN3S3</strain>
    </source>
</reference>
<dbReference type="Pfam" id="PF02278">
    <property type="entry name" value="Lyase_8"/>
    <property type="match status" value="1"/>
</dbReference>
<dbReference type="Pfam" id="PF02884">
    <property type="entry name" value="Lyase_8_C"/>
    <property type="match status" value="1"/>
</dbReference>
<comment type="cofactor">
    <cofactor evidence="1">
        <name>Ca(2+)</name>
        <dbReference type="ChEBI" id="CHEBI:29108"/>
    </cofactor>
</comment>
<dbReference type="InterPro" id="IPR011071">
    <property type="entry name" value="Lyase_8-like_C"/>
</dbReference>
<dbReference type="InterPro" id="IPR008929">
    <property type="entry name" value="Chondroitin_lyas"/>
</dbReference>
<evidence type="ECO:0000256" key="8">
    <source>
        <dbReference type="SAM" id="SignalP"/>
    </source>
</evidence>
<evidence type="ECO:0000256" key="5">
    <source>
        <dbReference type="ARBA" id="ARBA00022837"/>
    </source>
</evidence>
<feature type="domain" description="Polysaccharide lyase family 8 C-terminal" evidence="10">
    <location>
        <begin position="585"/>
        <end position="647"/>
    </location>
</feature>
<dbReference type="InterPro" id="IPR014718">
    <property type="entry name" value="GH-type_carb-bd"/>
</dbReference>
<evidence type="ECO:0000256" key="6">
    <source>
        <dbReference type="ARBA" id="ARBA00023239"/>
    </source>
</evidence>
<keyword evidence="6 12" id="KW-0456">Lyase</keyword>
<dbReference type="GO" id="GO:0005576">
    <property type="term" value="C:extracellular region"/>
    <property type="evidence" value="ECO:0007669"/>
    <property type="project" value="InterPro"/>
</dbReference>
<dbReference type="KEGG" id="echi:FKX85_14110"/>
<dbReference type="EMBL" id="CP041253">
    <property type="protein sequence ID" value="QDH80106.1"/>
    <property type="molecule type" value="Genomic_DNA"/>
</dbReference>
<dbReference type="InterPro" id="IPR012970">
    <property type="entry name" value="Lyase_8_alpha_N"/>
</dbReference>
<dbReference type="SUPFAM" id="SSF48230">
    <property type="entry name" value="Chondroitin AC/alginate lyase"/>
    <property type="match status" value="1"/>
</dbReference>
<keyword evidence="13" id="KW-1185">Reference proteome</keyword>
<protein>
    <submittedName>
        <fullName evidence="12">Polysaccharide lyase</fullName>
    </submittedName>
</protein>
<dbReference type="SUPFAM" id="SSF74650">
    <property type="entry name" value="Galactose mutarotase-like"/>
    <property type="match status" value="1"/>
</dbReference>
<sequence>MLLTWKHFTLLSLLCLFSFFADANRSKEGDLILEKYRSILLRNTVKDNNVSNIINRFDKSTGKWKDLNYQDTDKTGWDPTSHIYRTSYLSYAYFDQNSDYFEDNELIHIINLSLDHWLNQNYVNRNWFPMQVSIPRSLLNTTILLGNKLTTANYQNILEYTSKIKIYKAGANLIWLADNVLHYALLVDDEEKAKDAISRIVNEIQIGAPSGIQEDFSFYHHKERLQQFSYGGAYLQISARLAWEMDGTSLAFPQEKVDILRKFLTEGMWWMARGEYTVPPTIDRACSRKNALKETVSIETVNFLKDLDSENPTPYESISKSLTGPLPITPKGSRAFYKSDILTHHSENGSFFIKMLSDRNLPAESINGENRKGEFMNYGNTYFLKNGMEYFNLMPFWDWNLIPGFTYVEGTEGYHRKPFTGSLSANGMGVAVMDYELEDKDGNPALSARKAWFTYKNVMVALVTNLQSSQKESITSLDQSLWTGWVKSGEKIFPASGDYDITATGWVYHDGLCYGSSSAQTLGVKLTENKGSWGDINIKYKGEDSYSKKVFLPYIKQQKGNFDYYVADVPSLEAAEQLHHQPFWSVISNSEDLQVIKFEDGALAGVIWSPNKNFTIDQMTISVDVPVYFIKSSSGLTLTSPNPTHKSFAITVNGKRHQIENDFLNGALLPL</sequence>
<feature type="signal peptide" evidence="8">
    <location>
        <begin position="1"/>
        <end position="23"/>
    </location>
</feature>
<dbReference type="PANTHER" id="PTHR38481:SF1">
    <property type="entry name" value="HYALURONATE LYASE"/>
    <property type="match status" value="1"/>
</dbReference>
<dbReference type="GO" id="GO:0016837">
    <property type="term" value="F:carbon-oxygen lyase activity, acting on polysaccharides"/>
    <property type="evidence" value="ECO:0007669"/>
    <property type="project" value="UniProtKB-ARBA"/>
</dbReference>
<evidence type="ECO:0000259" key="9">
    <source>
        <dbReference type="Pfam" id="PF02278"/>
    </source>
</evidence>
<gene>
    <name evidence="12" type="ORF">FKX85_14110</name>
</gene>
<dbReference type="Proteomes" id="UP000316614">
    <property type="component" value="Chromosome"/>
</dbReference>
<accession>A0A514CJY0</accession>
<comment type="similarity">
    <text evidence="2">Belongs to the polysaccharide lyase 8 family.</text>
</comment>
<dbReference type="Pfam" id="PF08124">
    <property type="entry name" value="Lyase_8_N"/>
    <property type="match status" value="1"/>
</dbReference>
<dbReference type="OrthoDB" id="6394136at2"/>
<keyword evidence="4 8" id="KW-0732">Signal</keyword>
<dbReference type="SUPFAM" id="SSF49863">
    <property type="entry name" value="Hyaluronate lyase-like, C-terminal domain"/>
    <property type="match status" value="1"/>
</dbReference>
<evidence type="ECO:0000259" key="11">
    <source>
        <dbReference type="Pfam" id="PF08124"/>
    </source>
</evidence>
<evidence type="ECO:0000256" key="1">
    <source>
        <dbReference type="ARBA" id="ARBA00001913"/>
    </source>
</evidence>
<keyword evidence="5" id="KW-0106">Calcium</keyword>
<feature type="domain" description="Polysaccharide lyase family 8 central" evidence="9">
    <location>
        <begin position="334"/>
        <end position="560"/>
    </location>
</feature>
<evidence type="ECO:0000259" key="10">
    <source>
        <dbReference type="Pfam" id="PF02884"/>
    </source>
</evidence>
<dbReference type="Gene3D" id="1.50.10.100">
    <property type="entry name" value="Chondroitin AC/alginate lyase"/>
    <property type="match status" value="1"/>
</dbReference>
<feature type="active site" evidence="7">
    <location>
        <position position="230"/>
    </location>
</feature>
<dbReference type="GO" id="GO:0030246">
    <property type="term" value="F:carbohydrate binding"/>
    <property type="evidence" value="ECO:0007669"/>
    <property type="project" value="InterPro"/>
</dbReference>
<feature type="active site" evidence="7">
    <location>
        <position position="221"/>
    </location>
</feature>
<evidence type="ECO:0000313" key="13">
    <source>
        <dbReference type="Proteomes" id="UP000316614"/>
    </source>
</evidence>
<name>A0A514CJY0_9BACT</name>
<dbReference type="GO" id="GO:0005975">
    <property type="term" value="P:carbohydrate metabolic process"/>
    <property type="evidence" value="ECO:0007669"/>
    <property type="project" value="InterPro"/>
</dbReference>
<evidence type="ECO:0000256" key="2">
    <source>
        <dbReference type="ARBA" id="ARBA00006699"/>
    </source>
</evidence>
<evidence type="ECO:0000256" key="7">
    <source>
        <dbReference type="PIRSR" id="PIRSR638970-1"/>
    </source>
</evidence>
<evidence type="ECO:0000256" key="3">
    <source>
        <dbReference type="ARBA" id="ARBA00011245"/>
    </source>
</evidence>
<comment type="subunit">
    <text evidence="3">Monomer.</text>
</comment>
<feature type="active site" evidence="7">
    <location>
        <position position="284"/>
    </location>
</feature>
<dbReference type="InterPro" id="IPR038970">
    <property type="entry name" value="Lyase_8"/>
</dbReference>
<feature type="domain" description="Polysaccharide lyase 8 N-terminal alpha-helical" evidence="11">
    <location>
        <begin position="46"/>
        <end position="308"/>
    </location>
</feature>
<dbReference type="RefSeq" id="WP_141615343.1">
    <property type="nucleotide sequence ID" value="NZ_CP041253.1"/>
</dbReference>
<evidence type="ECO:0000313" key="12">
    <source>
        <dbReference type="EMBL" id="QDH80106.1"/>
    </source>
</evidence>
<dbReference type="AlphaFoldDB" id="A0A514CJY0"/>
<proteinExistence type="inferred from homology"/>